<sequence>MSVLPPRYPLKFLRWFCREDYLDEVEGDLTELFEKQLDQSPVAARWKFAGCVIRYLRPEYIKFFHRSRHTPRSYLSLAMIQNYLMLAFRNLWKRATFSSINILGLATGVAACLVILHYIDFETRYDTFHTRTGSLYRIIRQLHKEGEAMGPTPKTTYGLGPALAEELPEVETYIRTHEDAGVLTYHSSTGEFQAFHENHILAVDSTFLQAFTFSSIEGNTATALDAPNNIVITHAIARKYFGNDEALGKTLQLAGGRMKGDYTVAAVLEDIPQNSHFDFTILVPMHNMLASRQYSQEDGWGWNNFQTYLMLRENISRDVALRKLPDLCHRYLDPKVKEINGRIEMDLQPVHTIHLTPGLRHDVETVNPQTLYFFGVIGAFILFIAWINYINLSTARALERAREVSIKKTIGAIRGELVMQFLLESFVINAIALVLAVGLATLLMPALAGVTGKALAFQFNDPRTWITLGTLLACGTLASGLYPAFVLSSFRITQGLKGAGRPGRFSLRQGLVVFQFAASLILMAGTLAVYRQIDFMQSKDKGMQTDQMLIVAGPGTLPWKEARQQLALFKEEAQKIPGVDAITTSGAVPGQEHNWGASIRQRSTPAGDARLCSIVWIDPDFISTYDIDIVSGKNFDPRIRSSMQSVIINEAALSALGFHTAEEALQQQILMDRDTATITGVLKNYHWNSLRQAHVPFLFLADTIVPRTISIRLEGGSIQASTEAIGDLYKKLMPADPYEYQFLDDSFNAQYKSDRQFGNIFGVFACLAIAISCLGLWGLAAYTTSLKLKEIGVRKVLGASIGSILYLLCRQFLLLIGVAAVLAIPMVWWGVDRWLQGFAYRIGLPWHLFVVPVVALTGITLLTVSMQVIKGATVNPVKVLRSE</sequence>
<evidence type="ECO:0000256" key="2">
    <source>
        <dbReference type="ARBA" id="ARBA00022475"/>
    </source>
</evidence>
<feature type="domain" description="MacB-like periplasmic core" evidence="8">
    <location>
        <begin position="536"/>
        <end position="717"/>
    </location>
</feature>
<dbReference type="Proteomes" id="UP001319080">
    <property type="component" value="Unassembled WGS sequence"/>
</dbReference>
<keyword evidence="10" id="KW-1185">Reference proteome</keyword>
<dbReference type="NCBIfam" id="NF038404">
    <property type="entry name" value="perm_prefix_2"/>
    <property type="match status" value="1"/>
</dbReference>
<keyword evidence="3 6" id="KW-0812">Transmembrane</keyword>
<feature type="transmembrane region" description="Helical" evidence="6">
    <location>
        <begin position="804"/>
        <end position="829"/>
    </location>
</feature>
<evidence type="ECO:0000313" key="9">
    <source>
        <dbReference type="EMBL" id="MBT1708255.1"/>
    </source>
</evidence>
<evidence type="ECO:0000259" key="7">
    <source>
        <dbReference type="Pfam" id="PF02687"/>
    </source>
</evidence>
<feature type="transmembrane region" description="Helical" evidence="6">
    <location>
        <begin position="99"/>
        <end position="119"/>
    </location>
</feature>
<feature type="domain" description="MacB-like periplasmic core" evidence="8">
    <location>
        <begin position="98"/>
        <end position="323"/>
    </location>
</feature>
<comment type="caution">
    <text evidence="9">The sequence shown here is derived from an EMBL/GenBank/DDBJ whole genome shotgun (WGS) entry which is preliminary data.</text>
</comment>
<dbReference type="EMBL" id="JAHESE010000005">
    <property type="protein sequence ID" value="MBT1708255.1"/>
    <property type="molecule type" value="Genomic_DNA"/>
</dbReference>
<dbReference type="Pfam" id="PF12704">
    <property type="entry name" value="MacB_PCD"/>
    <property type="match status" value="2"/>
</dbReference>
<name>A0AAP2GU26_9BACT</name>
<gene>
    <name evidence="9" type="ORF">KK062_08470</name>
</gene>
<feature type="transmembrane region" description="Helical" evidence="6">
    <location>
        <begin position="849"/>
        <end position="869"/>
    </location>
</feature>
<dbReference type="GO" id="GO:0005886">
    <property type="term" value="C:plasma membrane"/>
    <property type="evidence" value="ECO:0007669"/>
    <property type="project" value="UniProtKB-SubCell"/>
</dbReference>
<feature type="domain" description="ABC3 transporter permease C-terminal" evidence="7">
    <location>
        <begin position="763"/>
        <end position="872"/>
    </location>
</feature>
<dbReference type="GO" id="GO:0022857">
    <property type="term" value="F:transmembrane transporter activity"/>
    <property type="evidence" value="ECO:0007669"/>
    <property type="project" value="TreeGrafter"/>
</dbReference>
<comment type="subcellular location">
    <subcellularLocation>
        <location evidence="1">Cell membrane</location>
        <topology evidence="1">Multi-pass membrane protein</topology>
    </subcellularLocation>
</comment>
<feature type="transmembrane region" description="Helical" evidence="6">
    <location>
        <begin position="468"/>
        <end position="490"/>
    </location>
</feature>
<keyword evidence="2" id="KW-1003">Cell membrane</keyword>
<evidence type="ECO:0000256" key="4">
    <source>
        <dbReference type="ARBA" id="ARBA00022989"/>
    </source>
</evidence>
<protein>
    <submittedName>
        <fullName evidence="9">ABC transporter permease</fullName>
    </submittedName>
</protein>
<feature type="domain" description="ABC3 transporter permease C-terminal" evidence="7">
    <location>
        <begin position="376"/>
        <end position="485"/>
    </location>
</feature>
<organism evidence="9 10">
    <name type="scientific">Dawidia cretensis</name>
    <dbReference type="NCBI Taxonomy" id="2782350"/>
    <lineage>
        <taxon>Bacteria</taxon>
        <taxon>Pseudomonadati</taxon>
        <taxon>Bacteroidota</taxon>
        <taxon>Cytophagia</taxon>
        <taxon>Cytophagales</taxon>
        <taxon>Chryseotaleaceae</taxon>
        <taxon>Dawidia</taxon>
    </lineage>
</organism>
<feature type="transmembrane region" description="Helical" evidence="6">
    <location>
        <begin position="426"/>
        <end position="448"/>
    </location>
</feature>
<dbReference type="Pfam" id="PF02687">
    <property type="entry name" value="FtsX"/>
    <property type="match status" value="2"/>
</dbReference>
<evidence type="ECO:0000256" key="3">
    <source>
        <dbReference type="ARBA" id="ARBA00022692"/>
    </source>
</evidence>
<feature type="transmembrane region" description="Helical" evidence="6">
    <location>
        <begin position="511"/>
        <end position="530"/>
    </location>
</feature>
<dbReference type="InterPro" id="IPR050250">
    <property type="entry name" value="Macrolide_Exporter_MacB"/>
</dbReference>
<evidence type="ECO:0000313" key="10">
    <source>
        <dbReference type="Proteomes" id="UP001319080"/>
    </source>
</evidence>
<evidence type="ECO:0000256" key="6">
    <source>
        <dbReference type="SAM" id="Phobius"/>
    </source>
</evidence>
<evidence type="ECO:0000256" key="1">
    <source>
        <dbReference type="ARBA" id="ARBA00004651"/>
    </source>
</evidence>
<proteinExistence type="predicted"/>
<evidence type="ECO:0000259" key="8">
    <source>
        <dbReference type="Pfam" id="PF12704"/>
    </source>
</evidence>
<evidence type="ECO:0000256" key="5">
    <source>
        <dbReference type="ARBA" id="ARBA00023136"/>
    </source>
</evidence>
<accession>A0AAP2GU26</accession>
<dbReference type="InterPro" id="IPR003838">
    <property type="entry name" value="ABC3_permease_C"/>
</dbReference>
<dbReference type="PANTHER" id="PTHR30572:SF18">
    <property type="entry name" value="ABC-TYPE MACROLIDE FAMILY EXPORT SYSTEM PERMEASE COMPONENT 2"/>
    <property type="match status" value="1"/>
</dbReference>
<keyword evidence="4 6" id="KW-1133">Transmembrane helix</keyword>
<reference evidence="9 10" key="1">
    <citation type="submission" date="2021-05" db="EMBL/GenBank/DDBJ databases">
        <title>A Polyphasic approach of four new species of the genus Ohtaekwangia: Ohtaekwangia histidinii sp. nov., Ohtaekwangia cretensis sp. nov., Ohtaekwangia indiensis sp. nov., Ohtaekwangia reichenbachii sp. nov. from diverse environment.</title>
        <authorList>
            <person name="Octaviana S."/>
        </authorList>
    </citation>
    <scope>NUCLEOTIDE SEQUENCE [LARGE SCALE GENOMIC DNA]</scope>
    <source>
        <strain evidence="9 10">PWU5</strain>
    </source>
</reference>
<dbReference type="AlphaFoldDB" id="A0AAP2GU26"/>
<feature type="transmembrane region" description="Helical" evidence="6">
    <location>
        <begin position="760"/>
        <end position="783"/>
    </location>
</feature>
<dbReference type="InterPro" id="IPR025857">
    <property type="entry name" value="MacB_PCD"/>
</dbReference>
<dbReference type="PANTHER" id="PTHR30572">
    <property type="entry name" value="MEMBRANE COMPONENT OF TRANSPORTER-RELATED"/>
    <property type="match status" value="1"/>
</dbReference>
<feature type="transmembrane region" description="Helical" evidence="6">
    <location>
        <begin position="371"/>
        <end position="392"/>
    </location>
</feature>
<keyword evidence="5 6" id="KW-0472">Membrane</keyword>
<dbReference type="RefSeq" id="WP_254083845.1">
    <property type="nucleotide sequence ID" value="NZ_JAHESE010000005.1"/>
</dbReference>
<dbReference type="InterPro" id="IPR047699">
    <property type="entry name" value="Permease_put_prefix"/>
</dbReference>